<feature type="non-terminal residue" evidence="2">
    <location>
        <position position="213"/>
    </location>
</feature>
<dbReference type="Pfam" id="PF02730">
    <property type="entry name" value="AFOR_N"/>
    <property type="match status" value="1"/>
</dbReference>
<dbReference type="AlphaFoldDB" id="X1M0F5"/>
<dbReference type="EMBL" id="BARV01022863">
    <property type="protein sequence ID" value="GAI24848.1"/>
    <property type="molecule type" value="Genomic_DNA"/>
</dbReference>
<comment type="caution">
    <text evidence="2">The sequence shown here is derived from an EMBL/GenBank/DDBJ whole genome shotgun (WGS) entry which is preliminary data.</text>
</comment>
<evidence type="ECO:0000313" key="2">
    <source>
        <dbReference type="EMBL" id="GAI24848.1"/>
    </source>
</evidence>
<dbReference type="Gene3D" id="3.60.9.10">
    <property type="entry name" value="Aldehyde ferredoxin oxidoreductase, N-terminal domain"/>
    <property type="match status" value="1"/>
</dbReference>
<dbReference type="InterPro" id="IPR013983">
    <property type="entry name" value="Ald_Fedxn_OxRdtase_N"/>
</dbReference>
<protein>
    <recommendedName>
        <fullName evidence="1">Aldehyde ferredoxin oxidoreductase N-terminal domain-containing protein</fullName>
    </recommendedName>
</protein>
<name>X1M0F5_9ZZZZ</name>
<reference evidence="2" key="1">
    <citation type="journal article" date="2014" name="Front. Microbiol.">
        <title>High frequency of phylogenetically diverse reductive dehalogenase-homologous genes in deep subseafloor sedimentary metagenomes.</title>
        <authorList>
            <person name="Kawai M."/>
            <person name="Futagami T."/>
            <person name="Toyoda A."/>
            <person name="Takaki Y."/>
            <person name="Nishi S."/>
            <person name="Hori S."/>
            <person name="Arai W."/>
            <person name="Tsubouchi T."/>
            <person name="Morono Y."/>
            <person name="Uchiyama I."/>
            <person name="Ito T."/>
            <person name="Fujiyama A."/>
            <person name="Inagaki F."/>
            <person name="Takami H."/>
        </authorList>
    </citation>
    <scope>NUCLEOTIDE SEQUENCE</scope>
    <source>
        <strain evidence="2">Expedition CK06-06</strain>
    </source>
</reference>
<feature type="domain" description="Aldehyde ferredoxin oxidoreductase N-terminal" evidence="1">
    <location>
        <begin position="5"/>
        <end position="207"/>
    </location>
</feature>
<dbReference type="GO" id="GO:0016625">
    <property type="term" value="F:oxidoreductase activity, acting on the aldehyde or oxo group of donors, iron-sulfur protein as acceptor"/>
    <property type="evidence" value="ECO:0007669"/>
    <property type="project" value="InterPro"/>
</dbReference>
<evidence type="ECO:0000259" key="1">
    <source>
        <dbReference type="SMART" id="SM00790"/>
    </source>
</evidence>
<dbReference type="SMART" id="SM00790">
    <property type="entry name" value="AFOR_N"/>
    <property type="match status" value="1"/>
</dbReference>
<accession>X1M0F5</accession>
<organism evidence="2">
    <name type="scientific">marine sediment metagenome</name>
    <dbReference type="NCBI Taxonomy" id="412755"/>
    <lineage>
        <taxon>unclassified sequences</taxon>
        <taxon>metagenomes</taxon>
        <taxon>ecological metagenomes</taxon>
    </lineage>
</organism>
<dbReference type="GO" id="GO:0051536">
    <property type="term" value="F:iron-sulfur cluster binding"/>
    <property type="evidence" value="ECO:0007669"/>
    <property type="project" value="InterPro"/>
</dbReference>
<dbReference type="PANTHER" id="PTHR30038:SF0">
    <property type="entry name" value="TUNGSTEN-CONTAINING ALDEHYDE FERREDOXIN OXIDOREDUCTASE"/>
    <property type="match status" value="1"/>
</dbReference>
<gene>
    <name evidence="2" type="ORF">S06H3_37604</name>
</gene>
<sequence length="213" mass="22735">MARGYMGRILFVDLSKGELKDEALDEKLCREFIGGYGIGARIIYSRQKAGVDPLGPENILGLTTGPLTGTPATMGCRYIAVGKTPLTGGWGDANSGGDFGPYLKFAGYDAVFFNGIADKPVYLFIDNGKAELRDASHLWGKDTYETEDMLQAEHGKQTYVSCIGQSAEKLSLISCIITKRGAAAGRSGLGAVMGFKKLKAVAVRGNQRVPIAD</sequence>
<dbReference type="SUPFAM" id="SSF56228">
    <property type="entry name" value="Aldehyde ferredoxin oxidoreductase, N-terminal domain"/>
    <property type="match status" value="1"/>
</dbReference>
<dbReference type="InterPro" id="IPR036503">
    <property type="entry name" value="Ald_Fedxn_OxRdtase_N_sf"/>
</dbReference>
<dbReference type="PANTHER" id="PTHR30038">
    <property type="entry name" value="ALDEHYDE FERREDOXIN OXIDOREDUCTASE"/>
    <property type="match status" value="1"/>
</dbReference>
<dbReference type="InterPro" id="IPR051919">
    <property type="entry name" value="W-dependent_AOR"/>
</dbReference>
<proteinExistence type="predicted"/>